<dbReference type="Proteomes" id="UP001054837">
    <property type="component" value="Unassembled WGS sequence"/>
</dbReference>
<keyword evidence="2" id="KW-1185">Reference proteome</keyword>
<sequence>MNENSDRNKNVRNSFTSDAWTALSEYEKRRYENVQKSFEILKASGQQRRRDSAVRNLKVTPAEQVIAPPISLRNASPKEFAQALLGSAQNILKLLEEKMQKNSPYPIKDLLLPHSKFLPGESQKGRYPKRNIQRKCYKEEDVPDQDEYLHCDVCNEEYEGVCPVHGSMLLVCDTKVRKDDPQKARKSLPLTLSIGFSSIKEAGLGVWTEMPLVAGVVFGPYKGKVVKKGGAGVKESGYA</sequence>
<organism evidence="1 2">
    <name type="scientific">Caerostris darwini</name>
    <dbReference type="NCBI Taxonomy" id="1538125"/>
    <lineage>
        <taxon>Eukaryota</taxon>
        <taxon>Metazoa</taxon>
        <taxon>Ecdysozoa</taxon>
        <taxon>Arthropoda</taxon>
        <taxon>Chelicerata</taxon>
        <taxon>Arachnida</taxon>
        <taxon>Araneae</taxon>
        <taxon>Araneomorphae</taxon>
        <taxon>Entelegynae</taxon>
        <taxon>Araneoidea</taxon>
        <taxon>Araneidae</taxon>
        <taxon>Caerostris</taxon>
    </lineage>
</organism>
<dbReference type="EMBL" id="BPLQ01015033">
    <property type="protein sequence ID" value="GIY85308.1"/>
    <property type="molecule type" value="Genomic_DNA"/>
</dbReference>
<protein>
    <submittedName>
        <fullName evidence="1">Histone-lysine N-methyltransferase PRDM9</fullName>
    </submittedName>
</protein>
<reference evidence="1 2" key="1">
    <citation type="submission" date="2021-06" db="EMBL/GenBank/DDBJ databases">
        <title>Caerostris darwini draft genome.</title>
        <authorList>
            <person name="Kono N."/>
            <person name="Arakawa K."/>
        </authorList>
    </citation>
    <scope>NUCLEOTIDE SEQUENCE [LARGE SCALE GENOMIC DNA]</scope>
</reference>
<evidence type="ECO:0000313" key="2">
    <source>
        <dbReference type="Proteomes" id="UP001054837"/>
    </source>
</evidence>
<evidence type="ECO:0000313" key="1">
    <source>
        <dbReference type="EMBL" id="GIY85308.1"/>
    </source>
</evidence>
<accession>A0AAV4WUU4</accession>
<gene>
    <name evidence="1" type="primary">Prdm9_48</name>
    <name evidence="1" type="ORF">CDAR_317711</name>
</gene>
<comment type="caution">
    <text evidence="1">The sequence shown here is derived from an EMBL/GenBank/DDBJ whole genome shotgun (WGS) entry which is preliminary data.</text>
</comment>
<dbReference type="Gene3D" id="2.170.270.10">
    <property type="entry name" value="SET domain"/>
    <property type="match status" value="1"/>
</dbReference>
<dbReference type="AlphaFoldDB" id="A0AAV4WUU4"/>
<name>A0AAV4WUU4_9ARAC</name>
<dbReference type="InterPro" id="IPR046341">
    <property type="entry name" value="SET_dom_sf"/>
</dbReference>
<proteinExistence type="predicted"/>